<keyword evidence="2" id="KW-1133">Transmembrane helix</keyword>
<keyword evidence="2" id="KW-0812">Transmembrane</keyword>
<evidence type="ECO:0000256" key="1">
    <source>
        <dbReference type="SAM" id="MobiDB-lite"/>
    </source>
</evidence>
<organism evidence="3 4">
    <name type="scientific">Streptomyces chartreusis NRRL 3882</name>
    <dbReference type="NCBI Taxonomy" id="1079985"/>
    <lineage>
        <taxon>Bacteria</taxon>
        <taxon>Bacillati</taxon>
        <taxon>Actinomycetota</taxon>
        <taxon>Actinomycetes</taxon>
        <taxon>Kitasatosporales</taxon>
        <taxon>Streptomycetaceae</taxon>
        <taxon>Streptomyces</taxon>
    </lineage>
</organism>
<reference evidence="4" key="1">
    <citation type="submission" date="2017-11" db="EMBL/GenBank/DDBJ databases">
        <authorList>
            <person name="Wibberg D."/>
        </authorList>
    </citation>
    <scope>NUCLEOTIDE SEQUENCE [LARGE SCALE GENOMIC DNA]</scope>
</reference>
<keyword evidence="2" id="KW-0472">Membrane</keyword>
<feature type="transmembrane region" description="Helical" evidence="2">
    <location>
        <begin position="235"/>
        <end position="253"/>
    </location>
</feature>
<dbReference type="AlphaFoldDB" id="A0A2N9BLX8"/>
<evidence type="ECO:0000313" key="4">
    <source>
        <dbReference type="Proteomes" id="UP000235464"/>
    </source>
</evidence>
<feature type="transmembrane region" description="Helical" evidence="2">
    <location>
        <begin position="120"/>
        <end position="145"/>
    </location>
</feature>
<accession>A0A2N9BLX8</accession>
<evidence type="ECO:0008006" key="5">
    <source>
        <dbReference type="Google" id="ProtNLM"/>
    </source>
</evidence>
<feature type="transmembrane region" description="Helical" evidence="2">
    <location>
        <begin position="211"/>
        <end position="228"/>
    </location>
</feature>
<feature type="transmembrane region" description="Helical" evidence="2">
    <location>
        <begin position="76"/>
        <end position="100"/>
    </location>
</feature>
<dbReference type="Proteomes" id="UP000235464">
    <property type="component" value="Chromosome I"/>
</dbReference>
<evidence type="ECO:0000313" key="3">
    <source>
        <dbReference type="EMBL" id="SOR84369.1"/>
    </source>
</evidence>
<feature type="transmembrane region" description="Helical" evidence="2">
    <location>
        <begin position="157"/>
        <end position="180"/>
    </location>
</feature>
<evidence type="ECO:0000256" key="2">
    <source>
        <dbReference type="SAM" id="Phobius"/>
    </source>
</evidence>
<name>A0A2N9BLX8_STRCX</name>
<dbReference type="EMBL" id="LT963352">
    <property type="protein sequence ID" value="SOR84369.1"/>
    <property type="molecule type" value="Genomic_DNA"/>
</dbReference>
<keyword evidence="4" id="KW-1185">Reference proteome</keyword>
<feature type="transmembrane region" description="Helical" evidence="2">
    <location>
        <begin position="259"/>
        <end position="278"/>
    </location>
</feature>
<gene>
    <name evidence="3" type="ORF">SCNRRL3882_7814</name>
</gene>
<proteinExistence type="predicted"/>
<sequence>MGASPARRNGTPAPCVRDTGRVTVVGHVRHAPGRTVAGRHHSWGNVMSASLSHPSPAGTGPGSVPKPPHSLAERRGWAWAGIVTALGGLVAFVASTPLYPFEDSDLIDNARMVDRLDGPAMWWVFVLQVTFTATALAAVVFGAGLRRRLDRQSPAGSLVPATAYLGMLLVGVMSLVGSGMGTELFHNLRMSDKTDPDTIIADFADINTYGWVWSGLLLTAAALVVAAFRQGAVSRWIGVVSLIFGFLLLVTQLTPFQYMALFVGVPYLLILGAGFAFGRGRAIE</sequence>
<feature type="region of interest" description="Disordered" evidence="1">
    <location>
        <begin position="47"/>
        <end position="70"/>
    </location>
</feature>
<protein>
    <recommendedName>
        <fullName evidence="5">DUF4386 family protein</fullName>
    </recommendedName>
</protein>